<evidence type="ECO:0000256" key="2">
    <source>
        <dbReference type="ARBA" id="ARBA00022692"/>
    </source>
</evidence>
<keyword evidence="6" id="KW-1185">Reference proteome</keyword>
<dbReference type="AlphaFoldDB" id="A0A8J3VPD6"/>
<evidence type="ECO:0000256" key="3">
    <source>
        <dbReference type="ARBA" id="ARBA00022989"/>
    </source>
</evidence>
<gene>
    <name evidence="5" type="ORF">Raf01_13400</name>
</gene>
<name>A0A8J3VPD6_9ACTN</name>
<dbReference type="RefSeq" id="WP_203916848.1">
    <property type="nucleotide sequence ID" value="NZ_BONZ01000013.1"/>
</dbReference>
<evidence type="ECO:0000256" key="4">
    <source>
        <dbReference type="ARBA" id="ARBA00023136"/>
    </source>
</evidence>
<accession>A0A8J3VPD6</accession>
<keyword evidence="2" id="KW-0812">Transmembrane</keyword>
<evidence type="ECO:0000256" key="1">
    <source>
        <dbReference type="ARBA" id="ARBA00004141"/>
    </source>
</evidence>
<comment type="subcellular location">
    <subcellularLocation>
        <location evidence="1">Membrane</location>
        <topology evidence="1">Multi-pass membrane protein</topology>
    </subcellularLocation>
</comment>
<dbReference type="Pfam" id="PF07681">
    <property type="entry name" value="DoxX"/>
    <property type="match status" value="1"/>
</dbReference>
<keyword evidence="3" id="KW-1133">Transmembrane helix</keyword>
<dbReference type="InterPro" id="IPR032808">
    <property type="entry name" value="DoxX"/>
</dbReference>
<keyword evidence="4" id="KW-0472">Membrane</keyword>
<evidence type="ECO:0008006" key="7">
    <source>
        <dbReference type="Google" id="ProtNLM"/>
    </source>
</evidence>
<reference evidence="5" key="1">
    <citation type="submission" date="2021-01" db="EMBL/GenBank/DDBJ databases">
        <title>Whole genome shotgun sequence of Rugosimonospora africana NBRC 104875.</title>
        <authorList>
            <person name="Komaki H."/>
            <person name="Tamura T."/>
        </authorList>
    </citation>
    <scope>NUCLEOTIDE SEQUENCE</scope>
    <source>
        <strain evidence="5">NBRC 104875</strain>
    </source>
</reference>
<evidence type="ECO:0000313" key="5">
    <source>
        <dbReference type="EMBL" id="GIH13168.1"/>
    </source>
</evidence>
<organism evidence="5 6">
    <name type="scientific">Rugosimonospora africana</name>
    <dbReference type="NCBI Taxonomy" id="556532"/>
    <lineage>
        <taxon>Bacteria</taxon>
        <taxon>Bacillati</taxon>
        <taxon>Actinomycetota</taxon>
        <taxon>Actinomycetes</taxon>
        <taxon>Micromonosporales</taxon>
        <taxon>Micromonosporaceae</taxon>
        <taxon>Rugosimonospora</taxon>
    </lineage>
</organism>
<proteinExistence type="predicted"/>
<dbReference type="EMBL" id="BONZ01000013">
    <property type="protein sequence ID" value="GIH13168.1"/>
    <property type="molecule type" value="Genomic_DNA"/>
</dbReference>
<dbReference type="Proteomes" id="UP000642748">
    <property type="component" value="Unassembled WGS sequence"/>
</dbReference>
<comment type="caution">
    <text evidence="5">The sequence shown here is derived from an EMBL/GenBank/DDBJ whole genome shotgun (WGS) entry which is preliminary data.</text>
</comment>
<evidence type="ECO:0000313" key="6">
    <source>
        <dbReference type="Proteomes" id="UP000642748"/>
    </source>
</evidence>
<dbReference type="GO" id="GO:0016020">
    <property type="term" value="C:membrane"/>
    <property type="evidence" value="ECO:0007669"/>
    <property type="project" value="UniProtKB-SubCell"/>
</dbReference>
<protein>
    <recommendedName>
        <fullName evidence="7">DoxX family protein</fullName>
    </recommendedName>
</protein>
<sequence length="180" mass="19555">MSSVRTAARAMLAGIFVANGAQGLTDPDRLVPEAKQVTDRVVPALKRILPMLPDDPRALVQLDQAAKLIGGLLLVTPLRRPAAIVLACSLVPTTLAAHRFWELDDPSARRAQNNNFLKNVGLMGGLLLTALDTEGRPGLRWRTTHLISDANRSMHRAAHDTQLRVRLAAQANPVTRRLSA</sequence>